<reference evidence="2 3" key="1">
    <citation type="submission" date="2019-06" db="EMBL/GenBank/DDBJ databases">
        <title>Whole genome shotgun sequence of Paenarthrobacter aurescens NBRC 12136.</title>
        <authorList>
            <person name="Hosoyama A."/>
            <person name="Uohara A."/>
            <person name="Ohji S."/>
            <person name="Ichikawa N."/>
        </authorList>
    </citation>
    <scope>NUCLEOTIDE SEQUENCE [LARGE SCALE GENOMIC DNA]</scope>
    <source>
        <strain evidence="2 3">NBRC 12136</strain>
    </source>
</reference>
<organism evidence="2 3">
    <name type="scientific">Paenarthrobacter aurescens</name>
    <name type="common">Arthrobacter aurescens</name>
    <dbReference type="NCBI Taxonomy" id="43663"/>
    <lineage>
        <taxon>Bacteria</taxon>
        <taxon>Bacillati</taxon>
        <taxon>Actinomycetota</taxon>
        <taxon>Actinomycetes</taxon>
        <taxon>Micrococcales</taxon>
        <taxon>Micrococcaceae</taxon>
        <taxon>Paenarthrobacter</taxon>
    </lineage>
</organism>
<evidence type="ECO:0000313" key="3">
    <source>
        <dbReference type="Proteomes" id="UP000317715"/>
    </source>
</evidence>
<keyword evidence="3" id="KW-1185">Reference proteome</keyword>
<name>A0A4Y3NCP6_PAEAU</name>
<dbReference type="RefSeq" id="WP_377486792.1">
    <property type="nucleotide sequence ID" value="NZ_JBHMAZ010000004.1"/>
</dbReference>
<proteinExistence type="predicted"/>
<protein>
    <submittedName>
        <fullName evidence="2">Uncharacterized protein</fullName>
    </submittedName>
</protein>
<dbReference type="EMBL" id="BJMD01000005">
    <property type="protein sequence ID" value="GEB18195.1"/>
    <property type="molecule type" value="Genomic_DNA"/>
</dbReference>
<evidence type="ECO:0000313" key="2">
    <source>
        <dbReference type="EMBL" id="GEB18195.1"/>
    </source>
</evidence>
<gene>
    <name evidence="2" type="ORF">AAU01_09500</name>
</gene>
<feature type="transmembrane region" description="Helical" evidence="1">
    <location>
        <begin position="41"/>
        <end position="60"/>
    </location>
</feature>
<accession>A0A4Y3NCP6</accession>
<comment type="caution">
    <text evidence="2">The sequence shown here is derived from an EMBL/GenBank/DDBJ whole genome shotgun (WGS) entry which is preliminary data.</text>
</comment>
<keyword evidence="1" id="KW-1133">Transmembrane helix</keyword>
<dbReference type="AlphaFoldDB" id="A0A4Y3NCP6"/>
<feature type="transmembrane region" description="Helical" evidence="1">
    <location>
        <begin position="12"/>
        <end position="35"/>
    </location>
</feature>
<evidence type="ECO:0000256" key="1">
    <source>
        <dbReference type="SAM" id="Phobius"/>
    </source>
</evidence>
<keyword evidence="1" id="KW-0812">Transmembrane</keyword>
<keyword evidence="1" id="KW-0472">Membrane</keyword>
<dbReference type="Proteomes" id="UP000317715">
    <property type="component" value="Unassembled WGS sequence"/>
</dbReference>
<sequence length="168" mass="18521">MQINPVLKPRVATPALIVASAVTLVLAVILTVLSFTISGTGWLLVALTTLCAVVLLFWALRLRVRWQWQTATAAQWKRIESLKAAGGTTTEITVLTVDAPQPTGAWVTIRWNRFDYIQPAWIEALPEPIWPGSVLLIRPDPAQVRPGAPWPETYRISGDHVLAWAPLA</sequence>